<comment type="caution">
    <text evidence="1">The sequence shown here is derived from an EMBL/GenBank/DDBJ whole genome shotgun (WGS) entry which is preliminary data.</text>
</comment>
<proteinExistence type="predicted"/>
<dbReference type="Proteomes" id="UP000471465">
    <property type="component" value="Unassembled WGS sequence"/>
</dbReference>
<gene>
    <name evidence="1" type="ORF">FQV37_235</name>
</gene>
<accession>A0A6N7BZJ9</accession>
<name>A0A6N7BZJ9_9GAMM</name>
<evidence type="ECO:0000313" key="1">
    <source>
        <dbReference type="EMBL" id="KAF0569044.1"/>
    </source>
</evidence>
<dbReference type="EMBL" id="VZIZ01000013">
    <property type="protein sequence ID" value="KAF0569044.1"/>
    <property type="molecule type" value="Genomic_DNA"/>
</dbReference>
<dbReference type="AlphaFoldDB" id="A0A6N7BZJ9"/>
<protein>
    <submittedName>
        <fullName evidence="1">Uncharacterized protein</fullName>
    </submittedName>
</protein>
<evidence type="ECO:0000313" key="2">
    <source>
        <dbReference type="Proteomes" id="UP000471465"/>
    </source>
</evidence>
<keyword evidence="2" id="KW-1185">Reference proteome</keyword>
<organism evidence="1 2">
    <name type="scientific">Psychrobacter nivimaris</name>
    <dbReference type="NCBI Taxonomy" id="281738"/>
    <lineage>
        <taxon>Bacteria</taxon>
        <taxon>Pseudomonadati</taxon>
        <taxon>Pseudomonadota</taxon>
        <taxon>Gammaproteobacteria</taxon>
        <taxon>Moraxellales</taxon>
        <taxon>Moraxellaceae</taxon>
        <taxon>Psychrobacter</taxon>
    </lineage>
</organism>
<reference evidence="1 2" key="1">
    <citation type="submission" date="2019-09" db="EMBL/GenBank/DDBJ databases">
        <title>Draft genome sequence of Psychrobacter nivimaris LAMA 639, in search for biotechnological relevant genes.</title>
        <authorList>
            <person name="Lima A.O.S."/>
            <person name="Staloch B.E.K."/>
            <person name="Freitas R.C."/>
            <person name="Niero H."/>
            <person name="Silva M.A.C."/>
        </authorList>
    </citation>
    <scope>NUCLEOTIDE SEQUENCE [LARGE SCALE GENOMIC DNA]</scope>
    <source>
        <strain evidence="1 2">LAMA 639</strain>
    </source>
</reference>
<sequence>MYLCTKKTSTKKKATENKVAEKISPKIQLLRITLNAPFFIITDTQVHNTQL</sequence>